<dbReference type="GO" id="GO:0005829">
    <property type="term" value="C:cytosol"/>
    <property type="evidence" value="ECO:0007669"/>
    <property type="project" value="TreeGrafter"/>
</dbReference>
<dbReference type="InterPro" id="IPR009771">
    <property type="entry name" value="RIC1_C"/>
</dbReference>
<name>A0AAD5Q2U8_9CRUS</name>
<dbReference type="EMBL" id="WJBH02000001">
    <property type="protein sequence ID" value="KAI9565364.1"/>
    <property type="molecule type" value="Genomic_DNA"/>
</dbReference>
<dbReference type="Proteomes" id="UP000820818">
    <property type="component" value="Linkage Group LG1"/>
</dbReference>
<keyword evidence="2" id="KW-0472">Membrane</keyword>
<evidence type="ECO:0000259" key="5">
    <source>
        <dbReference type="Pfam" id="PF07064"/>
    </source>
</evidence>
<organism evidence="6 7">
    <name type="scientific">Daphnia sinensis</name>
    <dbReference type="NCBI Taxonomy" id="1820382"/>
    <lineage>
        <taxon>Eukaryota</taxon>
        <taxon>Metazoa</taxon>
        <taxon>Ecdysozoa</taxon>
        <taxon>Arthropoda</taxon>
        <taxon>Crustacea</taxon>
        <taxon>Branchiopoda</taxon>
        <taxon>Diplostraca</taxon>
        <taxon>Cladocera</taxon>
        <taxon>Anomopoda</taxon>
        <taxon>Daphniidae</taxon>
        <taxon>Daphnia</taxon>
        <taxon>Daphnia similis group</taxon>
    </lineage>
</organism>
<comment type="subcellular location">
    <subcellularLocation>
        <location evidence="1">Membrane</location>
    </subcellularLocation>
</comment>
<feature type="region of interest" description="Disordered" evidence="4">
    <location>
        <begin position="1022"/>
        <end position="1058"/>
    </location>
</feature>
<dbReference type="GO" id="GO:0006886">
    <property type="term" value="P:intracellular protein transport"/>
    <property type="evidence" value="ECO:0007669"/>
    <property type="project" value="InterPro"/>
</dbReference>
<evidence type="ECO:0000256" key="3">
    <source>
        <dbReference type="ARBA" id="ARBA00029879"/>
    </source>
</evidence>
<dbReference type="GO" id="GO:0042147">
    <property type="term" value="P:retrograde transport, endosome to Golgi"/>
    <property type="evidence" value="ECO:0007669"/>
    <property type="project" value="TreeGrafter"/>
</dbReference>
<accession>A0AAD5Q2U8</accession>
<dbReference type="GO" id="GO:0034066">
    <property type="term" value="C:Ric1-Rgp1 guanyl-nucleotide exchange factor complex"/>
    <property type="evidence" value="ECO:0007669"/>
    <property type="project" value="InterPro"/>
</dbReference>
<dbReference type="InterPro" id="IPR015943">
    <property type="entry name" value="WD40/YVTN_repeat-like_dom_sf"/>
</dbReference>
<dbReference type="SUPFAM" id="SSF50978">
    <property type="entry name" value="WD40 repeat-like"/>
    <property type="match status" value="1"/>
</dbReference>
<proteinExistence type="predicted"/>
<evidence type="ECO:0000256" key="2">
    <source>
        <dbReference type="ARBA" id="ARBA00023136"/>
    </source>
</evidence>
<dbReference type="InterPro" id="IPR040096">
    <property type="entry name" value="Ric1"/>
</dbReference>
<dbReference type="Pfam" id="PF07064">
    <property type="entry name" value="RIC1"/>
    <property type="match status" value="1"/>
</dbReference>
<dbReference type="Gene3D" id="2.130.10.10">
    <property type="entry name" value="YVTN repeat-like/Quinoprotein amine dehydrogenase"/>
    <property type="match status" value="1"/>
</dbReference>
<feature type="compositionally biased region" description="Polar residues" evidence="4">
    <location>
        <begin position="1448"/>
        <end position="1468"/>
    </location>
</feature>
<evidence type="ECO:0000313" key="7">
    <source>
        <dbReference type="Proteomes" id="UP000820818"/>
    </source>
</evidence>
<feature type="region of interest" description="Disordered" evidence="4">
    <location>
        <begin position="1437"/>
        <end position="1468"/>
    </location>
</feature>
<keyword evidence="7" id="KW-1185">Reference proteome</keyword>
<sequence length="1468" mass="162299">MYYPVNWPRVIRLPSLGSPIIHRVVCNRDKILVAVLSSDTLTILYNKPCVPVACLKRDEKSLYEHGENQEVEWKPDSTAIAITTSKGYLSFYDLKFLSDQQHLYEQRDSSVPGLKRESAELFIKDSIPAFSLKHCQTIPIDSGATGMVCIRDELMVATKYGHILRYHWNGTLNRDYCLDLRRVPFCVDQLAARAVPITEPNIFVSLIDYSPLLGGFAVVLNDGRGAFLTATTLKFDPNQVQGIWAPLDDVTCTAINHRYRLVAFGRRNSHADVYTIDETTGGLQLSHTLQLSSKDFPGSPGPVQLLKWSPDGCCLALCWAGGAVSLWSTFGALLLCTLNWDYGSTQHHSLTVCAMDWGIEGYQLWMISLSGDVLTQMELLKSPLTANPCMSSKERLYLHGQDRIYINISDTSPHRTTSSSGGDSGALLSSKQWLVVQAPSAYMAGNWPLRFATLDAKCENLAVAGRTGFALYSFATRRWKLFGNESQERDFVVAGGLLWLGSGGQAHVVMGCYNIGADRDEIRLYPRDNPRLDNASCIIQQVAGQILLLNMMRDTLLVYTSDCHISLFEAEASGSGQLQLTRTQEIDVSTLGLHPACLVAATLTSLSHATEPQQSLGSSCQQNILLNVCGRVLLIQRSEGPDESDEGSAYYSAPTVLASSVEILWVPNPDRLCPRKPHLTQALWLCCGAHGMRVWLPLYPREGDKGHHAFMSKRIMLPFQLHIYPLSVLFEEAILIGVETDTLLYPSSGISENPWLIPLCVLERNSQVYLHHIFRQLIRRNLGFHAWEIARGCTALPYFSHSLELLLHEVLEEEATSKEPIPDALLPSVLEFIQEFPVYLKTIVQCARKTEVALWPYLFGAGVAANPRQLFQRCLDSKQLDLAASYLIILQNMEPVSISRQYATVLLDAALENCSWDLAKELVRFLRAIDPSDADSATPSFSSAWKPGSAPSPAGSLLPSKISLGSQTPPVSPNPEDFNFLLGSTVHRPGSRTAGSMKSPSLETNAGFHREITRSISETIPISKNFSTPPAGKEVPPRKKSAPVNSHPITITAEHDPPDPSLEELYMDLILQRHVRRLLSAGRLRDLGYLVAYFECPLVNWLSRERMRAARVDDFVSATRRLHTDFNWPFPTVSTQSVRKLSNRSISLEEKLQALEVDVTAAPVMTSARSDPPYQLRQNGEALLEPINGGLLLQTVEAQLKPHVPSQEEWSVQSEGDQMSLAGEDRLNDLDGLQESSWGVHTMAVEVASAAAAINEPLQKANAQSELQLRYLLQLFTEADCLDWALILAVTLRDAMAVLRLVSMMRSALNSCQPSNQAATIEVVTRLRDALLALSHWAETDCQGYRPFMNVIYGQVGILTKLILPQSNGPLTSPTEPSVVLESGATTQGTGTKSRHTSVTLLTPLGRVPEEDLDIPVFKTNGKLDLPSEGALLQRSHQLEQSTKKEQQVNQHQGEPVSAQQGSSCVIS</sequence>
<evidence type="ECO:0000256" key="4">
    <source>
        <dbReference type="SAM" id="MobiDB-lite"/>
    </source>
</evidence>
<dbReference type="PANTHER" id="PTHR22746:SF10">
    <property type="entry name" value="GUANINE NUCLEOTIDE EXCHANGE FACTOR SUBUNIT RIC1"/>
    <property type="match status" value="1"/>
</dbReference>
<evidence type="ECO:0000313" key="6">
    <source>
        <dbReference type="EMBL" id="KAI9565364.1"/>
    </source>
</evidence>
<evidence type="ECO:0000256" key="1">
    <source>
        <dbReference type="ARBA" id="ARBA00004370"/>
    </source>
</evidence>
<gene>
    <name evidence="6" type="ORF">GHT06_009156</name>
</gene>
<dbReference type="GO" id="GO:0000139">
    <property type="term" value="C:Golgi membrane"/>
    <property type="evidence" value="ECO:0007669"/>
    <property type="project" value="TreeGrafter"/>
</dbReference>
<reference evidence="6 7" key="1">
    <citation type="submission" date="2022-05" db="EMBL/GenBank/DDBJ databases">
        <title>A multi-omics perspective on studying reproductive biology in Daphnia sinensis.</title>
        <authorList>
            <person name="Jia J."/>
        </authorList>
    </citation>
    <scope>NUCLEOTIDE SEQUENCE [LARGE SCALE GENOMIC DNA]</scope>
    <source>
        <strain evidence="6 7">WSL</strain>
    </source>
</reference>
<protein>
    <recommendedName>
        <fullName evidence="3">Protein RIC1 homolog</fullName>
    </recommendedName>
</protein>
<feature type="domain" description="RIC1 C-terminal alpha solenoid region" evidence="5">
    <location>
        <begin position="771"/>
        <end position="936"/>
    </location>
</feature>
<comment type="caution">
    <text evidence="6">The sequence shown here is derived from an EMBL/GenBank/DDBJ whole genome shotgun (WGS) entry which is preliminary data.</text>
</comment>
<dbReference type="Pfam" id="PF25440">
    <property type="entry name" value="Beta-prop_RIC1_2nd"/>
    <property type="match status" value="1"/>
</dbReference>
<dbReference type="PANTHER" id="PTHR22746">
    <property type="entry name" value="RAB6A-GEF COMPLEX PARTNER PROTEIN 1"/>
    <property type="match status" value="1"/>
</dbReference>
<dbReference type="InterPro" id="IPR036322">
    <property type="entry name" value="WD40_repeat_dom_sf"/>
</dbReference>